<dbReference type="Gene3D" id="3.20.20.140">
    <property type="entry name" value="Metal-dependent hydrolases"/>
    <property type="match status" value="1"/>
</dbReference>
<evidence type="ECO:0000259" key="1">
    <source>
        <dbReference type="Pfam" id="PF07969"/>
    </source>
</evidence>
<dbReference type="SUPFAM" id="SSF51338">
    <property type="entry name" value="Composite domain of metallo-dependent hydrolases"/>
    <property type="match status" value="1"/>
</dbReference>
<organism evidence="2 3">
    <name type="scientific">Synechococcus elongatus PCC 11801</name>
    <dbReference type="NCBI Taxonomy" id="2219813"/>
    <lineage>
        <taxon>Bacteria</taxon>
        <taxon>Bacillati</taxon>
        <taxon>Cyanobacteriota</taxon>
        <taxon>Cyanophyceae</taxon>
        <taxon>Synechococcales</taxon>
        <taxon>Synechococcaceae</taxon>
        <taxon>Synechococcus</taxon>
    </lineage>
</organism>
<dbReference type="GO" id="GO:0035888">
    <property type="term" value="F:isoguanine deaminase activity"/>
    <property type="evidence" value="ECO:0007669"/>
    <property type="project" value="TreeGrafter"/>
</dbReference>
<accession>A0AAN1UTC0</accession>
<sequence>MTLSLAFPESDRYCLRQARVPQAVLDNCDGLGRPDPEGSFLLDLSIEAGRITAIAPTSSSPSDALSLDLQGRQLWPGFIDIHTHLDKGHIWLRSPNPDGSFEGALATAIADSSQHWTPDELLARMDFSLRCAYAHGTVALRTHLDSAGELAARGFAVFQELRQRWSDRLTLQAASLVSLDHYQGAAGERLADLVTEAGCLLGGVTFPSPELDEQLDRLLDLARDRQLDLDLHVDESLEPSDRTLQQVAAAVQRKGFTGKVLCGHCCSLSVQPEAELPTQLQAVQAAGLGIVSLPLCNSYLQDRQTGRTPRLRGIAPVQEIRTAGIPLCLSSDNTRDPFYAYGDLDMVEVFRESVRIGQLDHPWLPWPAAVTCTPADWMGLVDQGRVAIGARADFVIFNARSFTELLARPQSDRLIVRNGRAIAPKLPDYAELDAVLMRH</sequence>
<dbReference type="InterPro" id="IPR052349">
    <property type="entry name" value="Metallo-hydrolase_Enzymes"/>
</dbReference>
<feature type="domain" description="Amidohydrolase 3" evidence="1">
    <location>
        <begin position="210"/>
        <end position="412"/>
    </location>
</feature>
<dbReference type="NCBIfam" id="NF005759">
    <property type="entry name" value="PRK07583.1"/>
    <property type="match status" value="1"/>
</dbReference>
<dbReference type="PANTHER" id="PTHR32027">
    <property type="entry name" value="CYTOSINE DEAMINASE"/>
    <property type="match status" value="1"/>
</dbReference>
<dbReference type="RefSeq" id="WP_208674565.1">
    <property type="nucleotide sequence ID" value="NZ_CP030139.2"/>
</dbReference>
<proteinExistence type="predicted"/>
<dbReference type="InterPro" id="IPR032466">
    <property type="entry name" value="Metal_Hydrolase"/>
</dbReference>
<name>A0AAN1UTC0_SYNEL</name>
<keyword evidence="2" id="KW-0378">Hydrolase</keyword>
<dbReference type="InterPro" id="IPR011059">
    <property type="entry name" value="Metal-dep_hydrolase_composite"/>
</dbReference>
<dbReference type="GO" id="GO:0006209">
    <property type="term" value="P:cytosine catabolic process"/>
    <property type="evidence" value="ECO:0007669"/>
    <property type="project" value="TreeGrafter"/>
</dbReference>
<protein>
    <submittedName>
        <fullName evidence="2">Cytosine deaminase</fullName>
        <ecNumber evidence="2">3.5.4.1</ecNumber>
    </submittedName>
</protein>
<dbReference type="Proteomes" id="UP000267249">
    <property type="component" value="Chromosome"/>
</dbReference>
<dbReference type="GO" id="GO:0004131">
    <property type="term" value="F:cytosine deaminase activity"/>
    <property type="evidence" value="ECO:0007669"/>
    <property type="project" value="UniProtKB-EC"/>
</dbReference>
<dbReference type="InterPro" id="IPR013108">
    <property type="entry name" value="Amidohydro_3"/>
</dbReference>
<dbReference type="AlphaFoldDB" id="A0AAN1UTC0"/>
<dbReference type="Gene3D" id="2.30.40.10">
    <property type="entry name" value="Urease, subunit C, domain 1"/>
    <property type="match status" value="1"/>
</dbReference>
<dbReference type="SUPFAM" id="SSF51556">
    <property type="entry name" value="Metallo-dependent hydrolases"/>
    <property type="match status" value="1"/>
</dbReference>
<dbReference type="EMBL" id="CP030139">
    <property type="protein sequence ID" value="AZB71338.1"/>
    <property type="molecule type" value="Genomic_DNA"/>
</dbReference>
<evidence type="ECO:0000313" key="2">
    <source>
        <dbReference type="EMBL" id="AZB71338.1"/>
    </source>
</evidence>
<gene>
    <name evidence="2" type="ORF">DOP62_00100</name>
</gene>
<dbReference type="CDD" id="cd01293">
    <property type="entry name" value="Bact_CD"/>
    <property type="match status" value="1"/>
</dbReference>
<dbReference type="Pfam" id="PF07969">
    <property type="entry name" value="Amidohydro_3"/>
    <property type="match status" value="2"/>
</dbReference>
<dbReference type="PANTHER" id="PTHR32027:SF0">
    <property type="entry name" value="CYTOSINE DEAMINASE"/>
    <property type="match status" value="1"/>
</dbReference>
<feature type="domain" description="Amidohydrolase 3" evidence="1">
    <location>
        <begin position="68"/>
        <end position="114"/>
    </location>
</feature>
<dbReference type="EC" id="3.5.4.1" evidence="2"/>
<evidence type="ECO:0000313" key="3">
    <source>
        <dbReference type="Proteomes" id="UP000267249"/>
    </source>
</evidence>
<reference evidence="2 3" key="1">
    <citation type="journal article" date="2018" name="Sci. Rep.">
        <title>Genome Features and Biochemical Characteristics of a Robust, Fast Growing and Naturally Transformable Cyanobacterium Synechococcus elongatus PCC 11801 Isolated from India.</title>
        <authorList>
            <person name="Jaiswal D."/>
            <person name="Sengupta A."/>
            <person name="Sohoni S."/>
            <person name="Sengupta S."/>
            <person name="Phadnavis A.G."/>
            <person name="Pakrasi H.B."/>
            <person name="Wangikar P.P."/>
        </authorList>
    </citation>
    <scope>NUCLEOTIDE SEQUENCE [LARGE SCALE GENOMIC DNA]</scope>
    <source>
        <strain evidence="2 3">PCC 11801</strain>
    </source>
</reference>